<reference evidence="2" key="2">
    <citation type="submission" date="2021-05" db="EMBL/GenBank/DDBJ databases">
        <authorList>
            <person name="Pain A."/>
        </authorList>
    </citation>
    <scope>NUCLEOTIDE SEQUENCE</scope>
    <source>
        <strain evidence="2">1802A</strain>
    </source>
</reference>
<dbReference type="InterPro" id="IPR011604">
    <property type="entry name" value="PDDEXK-like_dom_sf"/>
</dbReference>
<dbReference type="Gene3D" id="3.90.320.10">
    <property type="match status" value="1"/>
</dbReference>
<evidence type="ECO:0000313" key="3">
    <source>
        <dbReference type="Proteomes" id="UP001195914"/>
    </source>
</evidence>
<accession>A0AAD9LIX1</accession>
<evidence type="ECO:0000256" key="1">
    <source>
        <dbReference type="ARBA" id="ARBA00009797"/>
    </source>
</evidence>
<dbReference type="EMBL" id="JAHBMH010000024">
    <property type="protein sequence ID" value="KAK1938378.1"/>
    <property type="molecule type" value="Genomic_DNA"/>
</dbReference>
<proteinExistence type="inferred from homology"/>
<name>A0AAD9LIX1_BABDI</name>
<keyword evidence="3" id="KW-1185">Reference proteome</keyword>
<dbReference type="Proteomes" id="UP001195914">
    <property type="component" value="Unassembled WGS sequence"/>
</dbReference>
<dbReference type="FunFam" id="3.90.320.10:FF:000009">
    <property type="entry name" value="Exonuclease V, mitochondrial, putative"/>
    <property type="match status" value="1"/>
</dbReference>
<gene>
    <name evidence="2" type="ORF">X943_000718</name>
</gene>
<dbReference type="GO" id="GO:0005634">
    <property type="term" value="C:nucleus"/>
    <property type="evidence" value="ECO:0007669"/>
    <property type="project" value="TreeGrafter"/>
</dbReference>
<comment type="caution">
    <text evidence="2">The sequence shown here is derived from an EMBL/GenBank/DDBJ whole genome shotgun (WGS) entry which is preliminary data.</text>
</comment>
<reference evidence="2" key="1">
    <citation type="journal article" date="2014" name="Nucleic Acids Res.">
        <title>The evolutionary dynamics of variant antigen genes in Babesia reveal a history of genomic innovation underlying host-parasite interaction.</title>
        <authorList>
            <person name="Jackson A.P."/>
            <person name="Otto T.D."/>
            <person name="Darby A."/>
            <person name="Ramaprasad A."/>
            <person name="Xia D."/>
            <person name="Echaide I.E."/>
            <person name="Farber M."/>
            <person name="Gahlot S."/>
            <person name="Gamble J."/>
            <person name="Gupta D."/>
            <person name="Gupta Y."/>
            <person name="Jackson L."/>
            <person name="Malandrin L."/>
            <person name="Malas T.B."/>
            <person name="Moussa E."/>
            <person name="Nair M."/>
            <person name="Reid A.J."/>
            <person name="Sanders M."/>
            <person name="Sharma J."/>
            <person name="Tracey A."/>
            <person name="Quail M.A."/>
            <person name="Weir W."/>
            <person name="Wastling J.M."/>
            <person name="Hall N."/>
            <person name="Willadsen P."/>
            <person name="Lingelbach K."/>
            <person name="Shiels B."/>
            <person name="Tait A."/>
            <person name="Berriman M."/>
            <person name="Allred D.R."/>
            <person name="Pain A."/>
        </authorList>
    </citation>
    <scope>NUCLEOTIDE SEQUENCE</scope>
    <source>
        <strain evidence="2">1802A</strain>
    </source>
</reference>
<dbReference type="Pfam" id="PF09810">
    <property type="entry name" value="Exo5"/>
    <property type="match status" value="3"/>
</dbReference>
<organism evidence="2 3">
    <name type="scientific">Babesia divergens</name>
    <dbReference type="NCBI Taxonomy" id="32595"/>
    <lineage>
        <taxon>Eukaryota</taxon>
        <taxon>Sar</taxon>
        <taxon>Alveolata</taxon>
        <taxon>Apicomplexa</taxon>
        <taxon>Aconoidasida</taxon>
        <taxon>Piroplasmida</taxon>
        <taxon>Babesiidae</taxon>
        <taxon>Babesia</taxon>
    </lineage>
</organism>
<dbReference type="AlphaFoldDB" id="A0AAD9LIX1"/>
<protein>
    <recommendedName>
        <fullName evidence="4">Exonuclease V</fullName>
    </recommendedName>
</protein>
<comment type="similarity">
    <text evidence="1">Belongs to the EXO5 family.</text>
</comment>
<evidence type="ECO:0008006" key="4">
    <source>
        <dbReference type="Google" id="ProtNLM"/>
    </source>
</evidence>
<dbReference type="PANTHER" id="PTHR14464">
    <property type="entry name" value="EXONUCLEASE V"/>
    <property type="match status" value="1"/>
</dbReference>
<evidence type="ECO:0000313" key="2">
    <source>
        <dbReference type="EMBL" id="KAK1938378.1"/>
    </source>
</evidence>
<dbReference type="PANTHER" id="PTHR14464:SF4">
    <property type="entry name" value="EXONUCLEASE V"/>
    <property type="match status" value="1"/>
</dbReference>
<dbReference type="InterPro" id="IPR019190">
    <property type="entry name" value="EXOV"/>
</dbReference>
<dbReference type="GO" id="GO:0045145">
    <property type="term" value="F:single-stranded DNA 5'-3' DNA exonuclease activity"/>
    <property type="evidence" value="ECO:0007669"/>
    <property type="project" value="InterPro"/>
</dbReference>
<dbReference type="GO" id="GO:0036297">
    <property type="term" value="P:interstrand cross-link repair"/>
    <property type="evidence" value="ECO:0007669"/>
    <property type="project" value="TreeGrafter"/>
</dbReference>
<sequence>MQENGAITALPPVIKFRKNWSLSVTDLSSQLWCEKQIELTLITGRKRVTKEMEDGIERHEQLELEDHEVVEVQVETNEDYLGIKLLNSINLIEQLMETGKCREIWLFGNFNGYVVRGIIDQLQLVPPGGRGPKRVLISDTKTRKARRKPSVQQMQGAALQVQAYCMMMENMRKGNESFEGLYRAFECDKEAPFTSPELIAEGCLANLEQRFKNAFKQLPEIATTMQLSYEHEGEVFDTSEIQLHENSIMYTINHLCNFWDGNREAEPVPKNEAWKCKICEFKDECELSPLLKRKNDTEKFEVGQMRIESFFTKTPRCNP</sequence>